<dbReference type="GO" id="GO:0005391">
    <property type="term" value="F:P-type sodium:potassium-exchanging transporter activity"/>
    <property type="evidence" value="ECO:0007669"/>
    <property type="project" value="TreeGrafter"/>
</dbReference>
<dbReference type="Gene3D" id="2.70.150.10">
    <property type="entry name" value="Calcium-transporting ATPase, cytoplasmic transduction domain A"/>
    <property type="match status" value="1"/>
</dbReference>
<feature type="transmembrane region" description="Helical" evidence="9">
    <location>
        <begin position="1101"/>
        <end position="1121"/>
    </location>
</feature>
<dbReference type="SUPFAM" id="SSF81665">
    <property type="entry name" value="Calcium ATPase, transmembrane domain M"/>
    <property type="match status" value="1"/>
</dbReference>
<dbReference type="PANTHER" id="PTHR43294:SF21">
    <property type="entry name" value="CATION TRANSPORTING ATPASE"/>
    <property type="match status" value="1"/>
</dbReference>
<dbReference type="EMBL" id="CAJNOQ010001572">
    <property type="protein sequence ID" value="CAF0903911.1"/>
    <property type="molecule type" value="Genomic_DNA"/>
</dbReference>
<evidence type="ECO:0000259" key="10">
    <source>
        <dbReference type="SMART" id="SM00831"/>
    </source>
</evidence>
<evidence type="ECO:0000256" key="1">
    <source>
        <dbReference type="ARBA" id="ARBA00004651"/>
    </source>
</evidence>
<keyword evidence="5" id="KW-0067">ATP-binding</keyword>
<dbReference type="Pfam" id="PF00690">
    <property type="entry name" value="Cation_ATPase_N"/>
    <property type="match status" value="1"/>
</dbReference>
<dbReference type="SFLD" id="SFLDG00002">
    <property type="entry name" value="C1.7:_P-type_atpase_like"/>
    <property type="match status" value="1"/>
</dbReference>
<dbReference type="SMART" id="SM00831">
    <property type="entry name" value="Cation_ATPase_N"/>
    <property type="match status" value="1"/>
</dbReference>
<dbReference type="PROSITE" id="PS00154">
    <property type="entry name" value="ATPASE_E1_E2"/>
    <property type="match status" value="1"/>
</dbReference>
<dbReference type="NCBIfam" id="TIGR01494">
    <property type="entry name" value="ATPase_P-type"/>
    <property type="match status" value="2"/>
</dbReference>
<dbReference type="GO" id="GO:0016887">
    <property type="term" value="F:ATP hydrolysis activity"/>
    <property type="evidence" value="ECO:0007669"/>
    <property type="project" value="InterPro"/>
</dbReference>
<dbReference type="Gene3D" id="3.40.50.1000">
    <property type="entry name" value="HAD superfamily/HAD-like"/>
    <property type="match status" value="2"/>
</dbReference>
<evidence type="ECO:0000313" key="13">
    <source>
        <dbReference type="Proteomes" id="UP000663829"/>
    </source>
</evidence>
<dbReference type="PRINTS" id="PR00121">
    <property type="entry name" value="NAKATPASE"/>
</dbReference>
<dbReference type="InterPro" id="IPR008250">
    <property type="entry name" value="ATPase_P-typ_transduc_dom_A_sf"/>
</dbReference>
<dbReference type="InterPro" id="IPR036412">
    <property type="entry name" value="HAD-like_sf"/>
</dbReference>
<keyword evidence="7 9" id="KW-1133">Transmembrane helix</keyword>
<dbReference type="InterPro" id="IPR023298">
    <property type="entry name" value="ATPase_P-typ_TM_dom_sf"/>
</dbReference>
<dbReference type="SUPFAM" id="SSF81653">
    <property type="entry name" value="Calcium ATPase, transduction domain A"/>
    <property type="match status" value="1"/>
</dbReference>
<dbReference type="PRINTS" id="PR00119">
    <property type="entry name" value="CATATPASE"/>
</dbReference>
<keyword evidence="6" id="KW-1278">Translocase</keyword>
<dbReference type="Pfam" id="PF00689">
    <property type="entry name" value="Cation_ATPase_C"/>
    <property type="match status" value="1"/>
</dbReference>
<dbReference type="SUPFAM" id="SSF56784">
    <property type="entry name" value="HAD-like"/>
    <property type="match status" value="1"/>
</dbReference>
<feature type="transmembrane region" description="Helical" evidence="9">
    <location>
        <begin position="339"/>
        <end position="362"/>
    </location>
</feature>
<dbReference type="InterPro" id="IPR004014">
    <property type="entry name" value="ATPase_P-typ_cation-transptr_N"/>
</dbReference>
<evidence type="ECO:0000256" key="7">
    <source>
        <dbReference type="ARBA" id="ARBA00022989"/>
    </source>
</evidence>
<dbReference type="GO" id="GO:0036376">
    <property type="term" value="P:sodium ion export across plasma membrane"/>
    <property type="evidence" value="ECO:0007669"/>
    <property type="project" value="TreeGrafter"/>
</dbReference>
<evidence type="ECO:0000256" key="2">
    <source>
        <dbReference type="ARBA" id="ARBA00022475"/>
    </source>
</evidence>
<evidence type="ECO:0000313" key="12">
    <source>
        <dbReference type="EMBL" id="CAF3685929.1"/>
    </source>
</evidence>
<feature type="transmembrane region" description="Helical" evidence="9">
    <location>
        <begin position="1000"/>
        <end position="1023"/>
    </location>
</feature>
<dbReference type="Proteomes" id="UP000663829">
    <property type="component" value="Unassembled WGS sequence"/>
</dbReference>
<keyword evidence="2" id="KW-1003">Cell membrane</keyword>
<dbReference type="Gene3D" id="1.20.1110.10">
    <property type="entry name" value="Calcium-transporting ATPase, transmembrane domain"/>
    <property type="match status" value="2"/>
</dbReference>
<dbReference type="SFLD" id="SFLDS00003">
    <property type="entry name" value="Haloacid_Dehalogenase"/>
    <property type="match status" value="1"/>
</dbReference>
<accession>A0A813ZTU3</accession>
<dbReference type="SFLD" id="SFLDF00027">
    <property type="entry name" value="p-type_atpase"/>
    <property type="match status" value="1"/>
</dbReference>
<dbReference type="GO" id="GO:0005886">
    <property type="term" value="C:plasma membrane"/>
    <property type="evidence" value="ECO:0007669"/>
    <property type="project" value="UniProtKB-SubCell"/>
</dbReference>
<feature type="transmembrane region" description="Helical" evidence="9">
    <location>
        <begin position="104"/>
        <end position="123"/>
    </location>
</feature>
<evidence type="ECO:0000256" key="5">
    <source>
        <dbReference type="ARBA" id="ARBA00022840"/>
    </source>
</evidence>
<feature type="domain" description="Cation-transporting P-type ATPase N-terminal" evidence="10">
    <location>
        <begin position="46"/>
        <end position="120"/>
    </location>
</feature>
<keyword evidence="4" id="KW-0547">Nucleotide-binding</keyword>
<evidence type="ECO:0000256" key="4">
    <source>
        <dbReference type="ARBA" id="ARBA00022741"/>
    </source>
</evidence>
<dbReference type="PANTHER" id="PTHR43294">
    <property type="entry name" value="SODIUM/POTASSIUM-TRANSPORTING ATPASE SUBUNIT ALPHA"/>
    <property type="match status" value="1"/>
</dbReference>
<dbReference type="GO" id="GO:1902600">
    <property type="term" value="P:proton transmembrane transport"/>
    <property type="evidence" value="ECO:0007669"/>
    <property type="project" value="TreeGrafter"/>
</dbReference>
<dbReference type="InterPro" id="IPR059000">
    <property type="entry name" value="ATPase_P-type_domA"/>
</dbReference>
<dbReference type="GO" id="GO:0006883">
    <property type="term" value="P:intracellular sodium ion homeostasis"/>
    <property type="evidence" value="ECO:0007669"/>
    <property type="project" value="TreeGrafter"/>
</dbReference>
<dbReference type="InterPro" id="IPR050510">
    <property type="entry name" value="Cation_transp_ATPase_P-type"/>
</dbReference>
<dbReference type="InterPro" id="IPR023214">
    <property type="entry name" value="HAD_sf"/>
</dbReference>
<evidence type="ECO:0000256" key="9">
    <source>
        <dbReference type="SAM" id="Phobius"/>
    </source>
</evidence>
<sequence length="1170" mass="132088">MDKQDFESDETSLLNRDYKKKQSNINKKYSTIDVFANVDKSHLHTDIHIISLEELYKRFQTNPEYGLSSEQANELKKTYGPNIITPPPSPNYFKLVLRQAFKGFNTLLWIAALFAILAWKPFGLPNPDIANLATGILLGLVILLNAALNCYQEVKSIKIVASYSKLIPQIATVKRNATEQQILSNDVVPGDIVLLRSGAKIPGDCRIISSDGLKVNNSDLTGESKPVSCTVQCTSENFMETTNICYYSSTIVQGNGIGLIICTGDNTVLGEMSQLTRETGADEMTGLHREVNRFLLFVVSAAVITIILIWISWALWLNVYHKGFRSANDILINSVELTVAYLPLGLPAAITLALTIVATLMYNQHVLVKGLQIVEMFNSVSVIATDKTGTLTQNKMTVTHVLWDINVPDTDHVLTKEATVEGTLRRLSTIVIDTIRRISSGTINTIKRLSSGDRSSKSERLLEPTPDVELPLEISEMKIRPFQDLLLGAVLCNNAEKQLAAETELEDDLSKMKSKLKLVGDAVDTALYNLCADKCFIDVEKVRQLNPRLKVLPFNSTNKFLITANRLETTGTNRFNGERTVLITLKGAPDIVISKCTTYKTSNKEILPLTPEIRQILIDRQEKLGKHGYRVIAMCHQKLLLKTYDEMMLVHKEHETEQEDMNGFPTGGYCFIGLFSLLDPPRPEVPDAVSKARQAHIRVAMVTGDHSTTAQAIAKQCNILTPEIADFNGIDRFELNDNNAVDLYRNDKVISQHKLDEVKVLDASVVKSTMRLSFNDEEVEKYNILERFWRGFRSYFSDPMERQQHEKRPYIPYAIVVKGSELSLMDDFMWEWTLSHQEIVFARTSPEQKLRIVIELEKYGEIIAVTGDGTNDGPALKRAHLGIAMQSGTDVSKEASDMILMDNNFASITQAIETGRLLNDNLKKVAIYLLPGGTWSQIWPVLFSIWLGIPLALSAFLATVFCMLNDVFMSLAMVNEKAESDIMSRPPAVRHKDHLLNGRLLFHAYAIVGTIECFAGFFCYFWYYTSNGIPLSSIFFTYEKFGREPYIDKTPEELAMINRKGQCIYYCSICLMQYFNYFTTRTRYTSFFKHNPFYGKARNRTVFVSMILSAGVQILVTQVHWFNRIFHTAPVPVIYVLPTLGFGFALFCLDELRKLYVRKYPKSPIAEIAW</sequence>
<keyword evidence="13" id="KW-1185">Reference proteome</keyword>
<dbReference type="InterPro" id="IPR023299">
    <property type="entry name" value="ATPase_P-typ_cyto_dom_N"/>
</dbReference>
<organism evidence="11 13">
    <name type="scientific">Didymodactylos carnosus</name>
    <dbReference type="NCBI Taxonomy" id="1234261"/>
    <lineage>
        <taxon>Eukaryota</taxon>
        <taxon>Metazoa</taxon>
        <taxon>Spiralia</taxon>
        <taxon>Gnathifera</taxon>
        <taxon>Rotifera</taxon>
        <taxon>Eurotatoria</taxon>
        <taxon>Bdelloidea</taxon>
        <taxon>Philodinida</taxon>
        <taxon>Philodinidae</taxon>
        <taxon>Didymodactylos</taxon>
    </lineage>
</organism>
<dbReference type="Pfam" id="PF00122">
    <property type="entry name" value="E1-E2_ATPase"/>
    <property type="match status" value="1"/>
</dbReference>
<feature type="transmembrane region" description="Helical" evidence="9">
    <location>
        <begin position="129"/>
        <end position="148"/>
    </location>
</feature>
<keyword evidence="8 9" id="KW-0472">Membrane</keyword>
<feature type="transmembrane region" description="Helical" evidence="9">
    <location>
        <begin position="1133"/>
        <end position="1152"/>
    </location>
</feature>
<dbReference type="InterPro" id="IPR044492">
    <property type="entry name" value="P_typ_ATPase_HD_dom"/>
</dbReference>
<evidence type="ECO:0000256" key="3">
    <source>
        <dbReference type="ARBA" id="ARBA00022692"/>
    </source>
</evidence>
<evidence type="ECO:0000256" key="6">
    <source>
        <dbReference type="ARBA" id="ARBA00022967"/>
    </source>
</evidence>
<dbReference type="InterPro" id="IPR006068">
    <property type="entry name" value="ATPase_P-typ_cation-transptr_C"/>
</dbReference>
<protein>
    <recommendedName>
        <fullName evidence="10">Cation-transporting P-type ATPase N-terminal domain-containing protein</fullName>
    </recommendedName>
</protein>
<reference evidence="11" key="1">
    <citation type="submission" date="2021-02" db="EMBL/GenBank/DDBJ databases">
        <authorList>
            <person name="Nowell W R."/>
        </authorList>
    </citation>
    <scope>NUCLEOTIDE SEQUENCE</scope>
</reference>
<dbReference type="Proteomes" id="UP000681722">
    <property type="component" value="Unassembled WGS sequence"/>
</dbReference>
<comment type="subcellular location">
    <subcellularLocation>
        <location evidence="1">Cell membrane</location>
        <topology evidence="1">Multi-pass membrane protein</topology>
    </subcellularLocation>
</comment>
<dbReference type="SUPFAM" id="SSF81660">
    <property type="entry name" value="Metal cation-transporting ATPase, ATP-binding domain N"/>
    <property type="match status" value="1"/>
</dbReference>
<evidence type="ECO:0000256" key="8">
    <source>
        <dbReference type="ARBA" id="ARBA00023136"/>
    </source>
</evidence>
<proteinExistence type="predicted"/>
<comment type="caution">
    <text evidence="11">The sequence shown here is derived from an EMBL/GenBank/DDBJ whole genome shotgun (WGS) entry which is preliminary data.</text>
</comment>
<dbReference type="Pfam" id="PF08282">
    <property type="entry name" value="Hydrolase_3"/>
    <property type="match status" value="1"/>
</dbReference>
<evidence type="ECO:0000313" key="11">
    <source>
        <dbReference type="EMBL" id="CAF0903911.1"/>
    </source>
</evidence>
<dbReference type="Pfam" id="PF13246">
    <property type="entry name" value="Cation_ATPase"/>
    <property type="match status" value="1"/>
</dbReference>
<dbReference type="GO" id="GO:0030007">
    <property type="term" value="P:intracellular potassium ion homeostasis"/>
    <property type="evidence" value="ECO:0007669"/>
    <property type="project" value="TreeGrafter"/>
</dbReference>
<dbReference type="AlphaFoldDB" id="A0A813ZTU3"/>
<keyword evidence="3 9" id="KW-0812">Transmembrane</keyword>
<dbReference type="Gene3D" id="3.40.1110.10">
    <property type="entry name" value="Calcium-transporting ATPase, cytoplasmic domain N"/>
    <property type="match status" value="1"/>
</dbReference>
<dbReference type="EMBL" id="CAJOBC010001571">
    <property type="protein sequence ID" value="CAF3685929.1"/>
    <property type="molecule type" value="Genomic_DNA"/>
</dbReference>
<dbReference type="InterPro" id="IPR001757">
    <property type="entry name" value="P_typ_ATPase"/>
</dbReference>
<dbReference type="GO" id="GO:1990573">
    <property type="term" value="P:potassium ion import across plasma membrane"/>
    <property type="evidence" value="ECO:0007669"/>
    <property type="project" value="TreeGrafter"/>
</dbReference>
<gene>
    <name evidence="11" type="ORF">GPM918_LOCUS8785</name>
    <name evidence="12" type="ORF">SRO942_LOCUS8783</name>
</gene>
<name>A0A813ZTU3_9BILA</name>
<dbReference type="OrthoDB" id="3352408at2759"/>
<dbReference type="InterPro" id="IPR018303">
    <property type="entry name" value="ATPase_P-typ_P_site"/>
</dbReference>
<feature type="transmembrane region" description="Helical" evidence="9">
    <location>
        <begin position="294"/>
        <end position="319"/>
    </location>
</feature>
<dbReference type="GO" id="GO:0005524">
    <property type="term" value="F:ATP binding"/>
    <property type="evidence" value="ECO:0007669"/>
    <property type="project" value="UniProtKB-KW"/>
</dbReference>